<dbReference type="HAMAP" id="MF_00984">
    <property type="entry name" value="SSB"/>
    <property type="match status" value="1"/>
</dbReference>
<dbReference type="SUPFAM" id="SSF50249">
    <property type="entry name" value="Nucleic acid-binding proteins"/>
    <property type="match status" value="1"/>
</dbReference>
<dbReference type="NCBIfam" id="TIGR00621">
    <property type="entry name" value="ssb"/>
    <property type="match status" value="1"/>
</dbReference>
<feature type="compositionally biased region" description="Basic and acidic residues" evidence="4">
    <location>
        <begin position="86"/>
        <end position="99"/>
    </location>
</feature>
<dbReference type="CDD" id="cd04496">
    <property type="entry name" value="SSB_OBF"/>
    <property type="match status" value="1"/>
</dbReference>
<comment type="caution">
    <text evidence="5">The sequence shown here is derived from an EMBL/GenBank/DDBJ whole genome shotgun (WGS) entry which is preliminary data.</text>
</comment>
<gene>
    <name evidence="5" type="ORF">ACFQRF_23985</name>
</gene>
<feature type="region of interest" description="Disordered" evidence="4">
    <location>
        <begin position="86"/>
        <end position="158"/>
    </location>
</feature>
<evidence type="ECO:0000256" key="4">
    <source>
        <dbReference type="SAM" id="MobiDB-lite"/>
    </source>
</evidence>
<evidence type="ECO:0000256" key="1">
    <source>
        <dbReference type="ARBA" id="ARBA00023125"/>
    </source>
</evidence>
<dbReference type="GO" id="GO:0003677">
    <property type="term" value="F:DNA binding"/>
    <property type="evidence" value="ECO:0007669"/>
    <property type="project" value="UniProtKB-KW"/>
</dbReference>
<dbReference type="Gene3D" id="2.40.50.140">
    <property type="entry name" value="Nucleic acid-binding proteins"/>
    <property type="match status" value="1"/>
</dbReference>
<name>A0ABW2KLQ6_9ACTN</name>
<keyword evidence="6" id="KW-1185">Reference proteome</keyword>
<dbReference type="InterPro" id="IPR011344">
    <property type="entry name" value="ssDNA-bd"/>
</dbReference>
<evidence type="ECO:0000256" key="3">
    <source>
        <dbReference type="RuleBase" id="RU000524"/>
    </source>
</evidence>
<dbReference type="RefSeq" id="WP_379873445.1">
    <property type="nucleotide sequence ID" value="NZ_JBHTBH010000014.1"/>
</dbReference>
<comment type="subunit">
    <text evidence="2">Homotetramer.</text>
</comment>
<reference evidence="6" key="1">
    <citation type="journal article" date="2019" name="Int. J. Syst. Evol. Microbiol.">
        <title>The Global Catalogue of Microorganisms (GCM) 10K type strain sequencing project: providing services to taxonomists for standard genome sequencing and annotation.</title>
        <authorList>
            <consortium name="The Broad Institute Genomics Platform"/>
            <consortium name="The Broad Institute Genome Sequencing Center for Infectious Disease"/>
            <person name="Wu L."/>
            <person name="Ma J."/>
        </authorList>
    </citation>
    <scope>NUCLEOTIDE SEQUENCE [LARGE SCALE GENOMIC DNA]</scope>
    <source>
        <strain evidence="6">CGMCC 4.7382</strain>
    </source>
</reference>
<accession>A0ABW2KLQ6</accession>
<dbReference type="PANTHER" id="PTHR10302:SF27">
    <property type="entry name" value="SINGLE-STRANDED DNA-BINDING PROTEIN"/>
    <property type="match status" value="1"/>
</dbReference>
<evidence type="ECO:0000313" key="6">
    <source>
        <dbReference type="Proteomes" id="UP001596540"/>
    </source>
</evidence>
<proteinExistence type="inferred from homology"/>
<sequence length="158" mass="16787">MALPEITVTGRLVADPEMRFSQNGVGVLSVRLAANSRRLNKQTNQWEDGDTWFGRAVAFGKTAEAIADSGLSKGDLVTVKGRIKTDQWEDKTTGQKRSADQVVIDEIARPVRAAKPDGSQSSPAPAGYGQQGGFGQPQADPWGARPAANVGQPGEPPF</sequence>
<dbReference type="PROSITE" id="PS50935">
    <property type="entry name" value="SSB"/>
    <property type="match status" value="1"/>
</dbReference>
<evidence type="ECO:0000256" key="2">
    <source>
        <dbReference type="HAMAP-Rule" id="MF_00984"/>
    </source>
</evidence>
<protein>
    <recommendedName>
        <fullName evidence="2 3">Single-stranded DNA-binding protein</fullName>
        <shortName evidence="2">SSB</shortName>
    </recommendedName>
</protein>
<dbReference type="InterPro" id="IPR000424">
    <property type="entry name" value="Primosome_PriB/ssb"/>
</dbReference>
<organism evidence="5 6">
    <name type="scientific">Marinactinospora rubrisoli</name>
    <dbReference type="NCBI Taxonomy" id="2715399"/>
    <lineage>
        <taxon>Bacteria</taxon>
        <taxon>Bacillati</taxon>
        <taxon>Actinomycetota</taxon>
        <taxon>Actinomycetes</taxon>
        <taxon>Streptosporangiales</taxon>
        <taxon>Nocardiopsidaceae</taxon>
        <taxon>Marinactinospora</taxon>
    </lineage>
</organism>
<dbReference type="Proteomes" id="UP001596540">
    <property type="component" value="Unassembled WGS sequence"/>
</dbReference>
<dbReference type="EMBL" id="JBHTBH010000014">
    <property type="protein sequence ID" value="MFC7330798.1"/>
    <property type="molecule type" value="Genomic_DNA"/>
</dbReference>
<dbReference type="InterPro" id="IPR012340">
    <property type="entry name" value="NA-bd_OB-fold"/>
</dbReference>
<dbReference type="PANTHER" id="PTHR10302">
    <property type="entry name" value="SINGLE-STRANDED DNA-BINDING PROTEIN"/>
    <property type="match status" value="1"/>
</dbReference>
<dbReference type="Pfam" id="PF00436">
    <property type="entry name" value="SSB"/>
    <property type="match status" value="1"/>
</dbReference>
<comment type="caution">
    <text evidence="2">Lacks conserved residue(s) required for the propagation of feature annotation.</text>
</comment>
<evidence type="ECO:0000313" key="5">
    <source>
        <dbReference type="EMBL" id="MFC7330798.1"/>
    </source>
</evidence>
<keyword evidence="1 2" id="KW-0238">DNA-binding</keyword>